<evidence type="ECO:0000256" key="1">
    <source>
        <dbReference type="ARBA" id="ARBA00010641"/>
    </source>
</evidence>
<name>A0A418WJ21_9PROT</name>
<dbReference type="InterPro" id="IPR007627">
    <property type="entry name" value="RNA_pol_sigma70_r2"/>
</dbReference>
<accession>A0A418WJ21</accession>
<dbReference type="InterPro" id="IPR013325">
    <property type="entry name" value="RNA_pol_sigma_r2"/>
</dbReference>
<dbReference type="SUPFAM" id="SSF88659">
    <property type="entry name" value="Sigma3 and sigma4 domains of RNA polymerase sigma factors"/>
    <property type="match status" value="1"/>
</dbReference>
<protein>
    <submittedName>
        <fullName evidence="7">Sigma-70 family RNA polymerase sigma factor</fullName>
    </submittedName>
</protein>
<dbReference type="Pfam" id="PF04542">
    <property type="entry name" value="Sigma70_r2"/>
    <property type="match status" value="1"/>
</dbReference>
<organism evidence="7 8">
    <name type="scientific">Oleomonas cavernae</name>
    <dbReference type="NCBI Taxonomy" id="2320859"/>
    <lineage>
        <taxon>Bacteria</taxon>
        <taxon>Pseudomonadati</taxon>
        <taxon>Pseudomonadota</taxon>
        <taxon>Alphaproteobacteria</taxon>
        <taxon>Acetobacterales</taxon>
        <taxon>Acetobacteraceae</taxon>
        <taxon>Oleomonas</taxon>
    </lineage>
</organism>
<dbReference type="InterPro" id="IPR013324">
    <property type="entry name" value="RNA_pol_sigma_r3/r4-like"/>
</dbReference>
<dbReference type="NCBIfam" id="TIGR02937">
    <property type="entry name" value="sigma70-ECF"/>
    <property type="match status" value="1"/>
</dbReference>
<dbReference type="InterPro" id="IPR013249">
    <property type="entry name" value="RNA_pol_sigma70_r4_t2"/>
</dbReference>
<dbReference type="Proteomes" id="UP000284605">
    <property type="component" value="Unassembled WGS sequence"/>
</dbReference>
<evidence type="ECO:0000259" key="5">
    <source>
        <dbReference type="Pfam" id="PF04542"/>
    </source>
</evidence>
<comment type="caution">
    <text evidence="7">The sequence shown here is derived from an EMBL/GenBank/DDBJ whole genome shotgun (WGS) entry which is preliminary data.</text>
</comment>
<dbReference type="GO" id="GO:0016987">
    <property type="term" value="F:sigma factor activity"/>
    <property type="evidence" value="ECO:0007669"/>
    <property type="project" value="UniProtKB-KW"/>
</dbReference>
<proteinExistence type="inferred from homology"/>
<dbReference type="GO" id="GO:0006352">
    <property type="term" value="P:DNA-templated transcription initiation"/>
    <property type="evidence" value="ECO:0007669"/>
    <property type="project" value="InterPro"/>
</dbReference>
<dbReference type="Gene3D" id="1.10.1740.10">
    <property type="match status" value="1"/>
</dbReference>
<evidence type="ECO:0000259" key="6">
    <source>
        <dbReference type="Pfam" id="PF08281"/>
    </source>
</evidence>
<dbReference type="InterPro" id="IPR014284">
    <property type="entry name" value="RNA_pol_sigma-70_dom"/>
</dbReference>
<dbReference type="Gene3D" id="1.10.10.10">
    <property type="entry name" value="Winged helix-like DNA-binding domain superfamily/Winged helix DNA-binding domain"/>
    <property type="match status" value="1"/>
</dbReference>
<keyword evidence="8" id="KW-1185">Reference proteome</keyword>
<comment type="similarity">
    <text evidence="1">Belongs to the sigma-70 factor family. ECF subfamily.</text>
</comment>
<dbReference type="CDD" id="cd06171">
    <property type="entry name" value="Sigma70_r4"/>
    <property type="match status" value="1"/>
</dbReference>
<dbReference type="PANTHER" id="PTHR43133:SF25">
    <property type="entry name" value="RNA POLYMERASE SIGMA FACTOR RFAY-RELATED"/>
    <property type="match status" value="1"/>
</dbReference>
<dbReference type="EMBL" id="QYUK01000011">
    <property type="protein sequence ID" value="RJF90047.1"/>
    <property type="molecule type" value="Genomic_DNA"/>
</dbReference>
<evidence type="ECO:0000313" key="7">
    <source>
        <dbReference type="EMBL" id="RJF90047.1"/>
    </source>
</evidence>
<sequence length="179" mass="19924">MPHLRAFARFLTGHRERADDLVQDAVVRALTAAHQFQPGTNFKAWMFTILRNLFYNEGRKTKVKLDPLDDVTANQHAMGPTQEAGLEFDDFRRAFWRLTEEQREVLILVGASGVSYEEAAEICNCAVGTIKSRVSRARAQLTRILSGSELGSRLSEDGPMPAEMAAFLALGGSTSRPRK</sequence>
<feature type="domain" description="RNA polymerase sigma factor 70 region 4 type 2" evidence="6">
    <location>
        <begin position="91"/>
        <end position="141"/>
    </location>
</feature>
<dbReference type="PANTHER" id="PTHR43133">
    <property type="entry name" value="RNA POLYMERASE ECF-TYPE SIGMA FACTO"/>
    <property type="match status" value="1"/>
</dbReference>
<feature type="domain" description="RNA polymerase sigma-70 region 2" evidence="5">
    <location>
        <begin position="2"/>
        <end position="61"/>
    </location>
</feature>
<evidence type="ECO:0000256" key="3">
    <source>
        <dbReference type="ARBA" id="ARBA00023082"/>
    </source>
</evidence>
<dbReference type="OrthoDB" id="9803470at2"/>
<keyword evidence="2" id="KW-0805">Transcription regulation</keyword>
<dbReference type="GO" id="GO:0003677">
    <property type="term" value="F:DNA binding"/>
    <property type="evidence" value="ECO:0007669"/>
    <property type="project" value="InterPro"/>
</dbReference>
<keyword evidence="3" id="KW-0731">Sigma factor</keyword>
<dbReference type="InterPro" id="IPR039425">
    <property type="entry name" value="RNA_pol_sigma-70-like"/>
</dbReference>
<evidence type="ECO:0000256" key="2">
    <source>
        <dbReference type="ARBA" id="ARBA00023015"/>
    </source>
</evidence>
<evidence type="ECO:0000256" key="4">
    <source>
        <dbReference type="ARBA" id="ARBA00023163"/>
    </source>
</evidence>
<keyword evidence="4" id="KW-0804">Transcription</keyword>
<dbReference type="AlphaFoldDB" id="A0A418WJ21"/>
<reference evidence="7 8" key="1">
    <citation type="submission" date="2018-09" db="EMBL/GenBank/DDBJ databases">
        <authorList>
            <person name="Zhu H."/>
        </authorList>
    </citation>
    <scope>NUCLEOTIDE SEQUENCE [LARGE SCALE GENOMIC DNA]</scope>
    <source>
        <strain evidence="7 8">K1W22B-8</strain>
    </source>
</reference>
<dbReference type="SUPFAM" id="SSF88946">
    <property type="entry name" value="Sigma2 domain of RNA polymerase sigma factors"/>
    <property type="match status" value="1"/>
</dbReference>
<gene>
    <name evidence="7" type="ORF">D3874_17360</name>
</gene>
<dbReference type="InterPro" id="IPR036388">
    <property type="entry name" value="WH-like_DNA-bd_sf"/>
</dbReference>
<dbReference type="Pfam" id="PF08281">
    <property type="entry name" value="Sigma70_r4_2"/>
    <property type="match status" value="1"/>
</dbReference>
<evidence type="ECO:0000313" key="8">
    <source>
        <dbReference type="Proteomes" id="UP000284605"/>
    </source>
</evidence>